<protein>
    <submittedName>
        <fullName evidence="8">Type II toxin-antitoxin system HicA family toxin</fullName>
    </submittedName>
</protein>
<dbReference type="AlphaFoldDB" id="A0A369NCB2"/>
<dbReference type="InterPro" id="IPR012933">
    <property type="entry name" value="HicA_mRNA_interferase"/>
</dbReference>
<evidence type="ECO:0000256" key="1">
    <source>
        <dbReference type="ARBA" id="ARBA00006620"/>
    </source>
</evidence>
<evidence type="ECO:0000256" key="6">
    <source>
        <dbReference type="ARBA" id="ARBA00022884"/>
    </source>
</evidence>
<dbReference type="EMBL" id="PPTY01000001">
    <property type="protein sequence ID" value="RDB89078.1"/>
    <property type="molecule type" value="Genomic_DNA"/>
</dbReference>
<dbReference type="GO" id="GO:0003729">
    <property type="term" value="F:mRNA binding"/>
    <property type="evidence" value="ECO:0007669"/>
    <property type="project" value="InterPro"/>
</dbReference>
<evidence type="ECO:0000313" key="8">
    <source>
        <dbReference type="EMBL" id="RDB89078.1"/>
    </source>
</evidence>
<evidence type="ECO:0000256" key="7">
    <source>
        <dbReference type="ARBA" id="ARBA00023016"/>
    </source>
</evidence>
<gene>
    <name evidence="8" type="ORF">C1871_01005</name>
</gene>
<keyword evidence="7" id="KW-0346">Stress response</keyword>
<sequence length="62" mass="7141">MPKEQEVREVTKRLRKEGWEEESGKGSHVVFRKDGRTVSVPTSKKELRLGTYRNIAKAAGWL</sequence>
<keyword evidence="4" id="KW-0255">Endonuclease</keyword>
<comment type="similarity">
    <text evidence="1">Belongs to the HicA mRNA interferase family.</text>
</comment>
<organism evidence="8 9">
    <name type="scientific">Eggerthella lenta</name>
    <name type="common">Eubacterium lentum</name>
    <dbReference type="NCBI Taxonomy" id="84112"/>
    <lineage>
        <taxon>Bacteria</taxon>
        <taxon>Bacillati</taxon>
        <taxon>Actinomycetota</taxon>
        <taxon>Coriobacteriia</taxon>
        <taxon>Eggerthellales</taxon>
        <taxon>Eggerthellaceae</taxon>
        <taxon>Eggerthella</taxon>
    </lineage>
</organism>
<reference evidence="8 9" key="1">
    <citation type="journal article" date="2018" name="Elife">
        <title>Discovery and characterization of a prevalent human gut bacterial enzyme sufficient for the inactivation of a family of plant toxins.</title>
        <authorList>
            <person name="Koppel N."/>
            <person name="Bisanz J.E."/>
            <person name="Pandelia M.E."/>
            <person name="Turnbaugh P.J."/>
            <person name="Balskus E.P."/>
        </authorList>
    </citation>
    <scope>NUCLEOTIDE SEQUENCE [LARGE SCALE GENOMIC DNA]</scope>
    <source>
        <strain evidence="8 9">FAA1-1-60AUCSF</strain>
    </source>
</reference>
<dbReference type="Gene3D" id="3.30.920.30">
    <property type="entry name" value="Hypothetical protein"/>
    <property type="match status" value="1"/>
</dbReference>
<name>A0A369NCB2_EGGLN</name>
<accession>A0A369NCB2</accession>
<dbReference type="InterPro" id="IPR038570">
    <property type="entry name" value="HicA_sf"/>
</dbReference>
<dbReference type="RefSeq" id="WP_035585273.1">
    <property type="nucleotide sequence ID" value="NZ_PPTY01000001.1"/>
</dbReference>
<keyword evidence="5" id="KW-0378">Hydrolase</keyword>
<dbReference type="Pfam" id="PF07927">
    <property type="entry name" value="HicA_toxin"/>
    <property type="match status" value="1"/>
</dbReference>
<proteinExistence type="inferred from homology"/>
<dbReference type="Proteomes" id="UP000253857">
    <property type="component" value="Unassembled WGS sequence"/>
</dbReference>
<keyword evidence="3" id="KW-0540">Nuclease</keyword>
<evidence type="ECO:0000256" key="3">
    <source>
        <dbReference type="ARBA" id="ARBA00022722"/>
    </source>
</evidence>
<evidence type="ECO:0000256" key="5">
    <source>
        <dbReference type="ARBA" id="ARBA00022801"/>
    </source>
</evidence>
<dbReference type="GO" id="GO:0004519">
    <property type="term" value="F:endonuclease activity"/>
    <property type="evidence" value="ECO:0007669"/>
    <property type="project" value="UniProtKB-KW"/>
</dbReference>
<evidence type="ECO:0000313" key="9">
    <source>
        <dbReference type="Proteomes" id="UP000253857"/>
    </source>
</evidence>
<dbReference type="GO" id="GO:0016787">
    <property type="term" value="F:hydrolase activity"/>
    <property type="evidence" value="ECO:0007669"/>
    <property type="project" value="UniProtKB-KW"/>
</dbReference>
<dbReference type="SUPFAM" id="SSF54786">
    <property type="entry name" value="YcfA/nrd intein domain"/>
    <property type="match status" value="1"/>
</dbReference>
<comment type="caution">
    <text evidence="8">The sequence shown here is derived from an EMBL/GenBank/DDBJ whole genome shotgun (WGS) entry which is preliminary data.</text>
</comment>
<evidence type="ECO:0000256" key="4">
    <source>
        <dbReference type="ARBA" id="ARBA00022759"/>
    </source>
</evidence>
<keyword evidence="2" id="KW-1277">Toxin-antitoxin system</keyword>
<keyword evidence="6" id="KW-0694">RNA-binding</keyword>
<evidence type="ECO:0000256" key="2">
    <source>
        <dbReference type="ARBA" id="ARBA00022649"/>
    </source>
</evidence>